<dbReference type="CDD" id="cd00320">
    <property type="entry name" value="cpn10"/>
    <property type="match status" value="1"/>
</dbReference>
<evidence type="ECO:0000313" key="4">
    <source>
        <dbReference type="EMBL" id="MBT9146058.1"/>
    </source>
</evidence>
<evidence type="ECO:0000256" key="1">
    <source>
        <dbReference type="ARBA" id="ARBA00006975"/>
    </source>
</evidence>
<dbReference type="SUPFAM" id="SSF50129">
    <property type="entry name" value="GroES-like"/>
    <property type="match status" value="1"/>
</dbReference>
<dbReference type="InterPro" id="IPR037124">
    <property type="entry name" value="Chaperonin_GroES_sf"/>
</dbReference>
<dbReference type="Pfam" id="PF00166">
    <property type="entry name" value="Cpn10"/>
    <property type="match status" value="1"/>
</dbReference>
<organism evidence="4 5">
    <name type="scientific">Psychracetigena formicireducens</name>
    <dbReference type="NCBI Taxonomy" id="2986056"/>
    <lineage>
        <taxon>Bacteria</taxon>
        <taxon>Bacillati</taxon>
        <taxon>Candidatus Lithacetigenota</taxon>
        <taxon>Candidatus Psychracetigena</taxon>
    </lineage>
</organism>
<dbReference type="Gene3D" id="2.30.33.40">
    <property type="entry name" value="GroES chaperonin"/>
    <property type="match status" value="1"/>
</dbReference>
<keyword evidence="2 3" id="KW-0143">Chaperone</keyword>
<dbReference type="GO" id="GO:0044183">
    <property type="term" value="F:protein folding chaperone"/>
    <property type="evidence" value="ECO:0007669"/>
    <property type="project" value="InterPro"/>
</dbReference>
<comment type="similarity">
    <text evidence="1 3">Belongs to the GroES chaperonin family.</text>
</comment>
<evidence type="ECO:0000256" key="3">
    <source>
        <dbReference type="RuleBase" id="RU000535"/>
    </source>
</evidence>
<gene>
    <name evidence="4" type="primary">groS_2</name>
    <name evidence="4" type="ORF">DDT42_01937</name>
</gene>
<comment type="caution">
    <text evidence="4">The sequence shown here is derived from an EMBL/GenBank/DDBJ whole genome shotgun (WGS) entry which is preliminary data.</text>
</comment>
<dbReference type="SMART" id="SM00883">
    <property type="entry name" value="Cpn10"/>
    <property type="match status" value="1"/>
</dbReference>
<reference evidence="4 5" key="1">
    <citation type="journal article" date="2021" name="bioRxiv">
        <title>Unique metabolic strategies in Hadean analogues reveal hints for primordial physiology.</title>
        <authorList>
            <person name="Nobu M.K."/>
            <person name="Nakai R."/>
            <person name="Tamazawa S."/>
            <person name="Mori H."/>
            <person name="Toyoda A."/>
            <person name="Ijiri A."/>
            <person name="Suzuki S."/>
            <person name="Kurokawa K."/>
            <person name="Kamagata Y."/>
            <person name="Tamaki H."/>
        </authorList>
    </citation>
    <scope>NUCLEOTIDE SEQUENCE [LARGE SCALE GENOMIC DNA]</scope>
    <source>
        <strain evidence="4">BS525</strain>
    </source>
</reference>
<dbReference type="AlphaFoldDB" id="A0A9E2BIA2"/>
<name>A0A9E2BIA2_PSYF1</name>
<dbReference type="GO" id="GO:0005524">
    <property type="term" value="F:ATP binding"/>
    <property type="evidence" value="ECO:0007669"/>
    <property type="project" value="InterPro"/>
</dbReference>
<dbReference type="InterPro" id="IPR011032">
    <property type="entry name" value="GroES-like_sf"/>
</dbReference>
<sequence length="111" mass="12379">MYKKQMQTIENKSGIHPVGVSILVLPDEVEQTTESGIVISTHTEHAREEMRQTDGVVIELGAKAYFDEGARCKIGDRVIMAAYAGMIRKGNDGKNYRLILDDDVKAILEKE</sequence>
<protein>
    <recommendedName>
        <fullName evidence="3">10 kDa chaperonin</fullName>
    </recommendedName>
</protein>
<accession>A0A9E2BIA2</accession>
<comment type="subunit">
    <text evidence="3">Heptamer of 7 subunits arranged in a ring.</text>
</comment>
<comment type="function">
    <text evidence="3">Together with the chaperonin GroEL, plays an essential role in assisting protein folding. The GroEL-GroES system forms a nano-cage that allows encapsulation of the non-native substrate proteins and provides a physical environment optimized to promote and accelerate protein folding. GroES binds to the apical surface of the GroEL ring, thereby capping the opening of the GroEL channel.</text>
</comment>
<evidence type="ECO:0000256" key="2">
    <source>
        <dbReference type="ARBA" id="ARBA00023186"/>
    </source>
</evidence>
<proteinExistence type="inferred from homology"/>
<dbReference type="EMBL" id="QLTW01000289">
    <property type="protein sequence ID" value="MBT9146058.1"/>
    <property type="molecule type" value="Genomic_DNA"/>
</dbReference>
<dbReference type="Proteomes" id="UP000811545">
    <property type="component" value="Unassembled WGS sequence"/>
</dbReference>
<evidence type="ECO:0000313" key="5">
    <source>
        <dbReference type="Proteomes" id="UP000811545"/>
    </source>
</evidence>
<dbReference type="PRINTS" id="PR00297">
    <property type="entry name" value="CHAPERONIN10"/>
</dbReference>
<dbReference type="InterPro" id="IPR020818">
    <property type="entry name" value="Chaperonin_GroES"/>
</dbReference>